<dbReference type="AlphaFoldDB" id="A0A6M8EIK6"/>
<organism evidence="1 2">
    <name type="scientific">Arcobacter acticola</name>
    <dbReference type="NCBI Taxonomy" id="1849015"/>
    <lineage>
        <taxon>Bacteria</taxon>
        <taxon>Pseudomonadati</taxon>
        <taxon>Campylobacterota</taxon>
        <taxon>Epsilonproteobacteria</taxon>
        <taxon>Campylobacterales</taxon>
        <taxon>Arcobacteraceae</taxon>
        <taxon>Arcobacter</taxon>
    </lineage>
</organism>
<keyword evidence="2" id="KW-1185">Reference proteome</keyword>
<proteinExistence type="predicted"/>
<dbReference type="RefSeq" id="WP_172126698.1">
    <property type="nucleotide sequence ID" value="NZ_CP042652.1"/>
</dbReference>
<gene>
    <name evidence="1" type="ORF">AACT_2002</name>
</gene>
<dbReference type="EMBL" id="CP042652">
    <property type="protein sequence ID" value="QKE29146.1"/>
    <property type="molecule type" value="Genomic_DNA"/>
</dbReference>
<sequence>MNLAQIQKELIKDFDFDKTLDILTKLGENYSKYDLIENAKNLIKMTYTSREMDDVFFYAAYLVASRAYIKGREVHYSLNFSIDIQSNVEFDLKETFSHRIVSEKEFILREELANLLEINKVKYEDEKDEFSQTNISKIEEILKILD</sequence>
<protein>
    <submittedName>
        <fullName evidence="1">Uncharacterized protein</fullName>
    </submittedName>
</protein>
<evidence type="ECO:0000313" key="1">
    <source>
        <dbReference type="EMBL" id="QKE29146.1"/>
    </source>
</evidence>
<evidence type="ECO:0000313" key="2">
    <source>
        <dbReference type="Proteomes" id="UP000503483"/>
    </source>
</evidence>
<dbReference type="KEGG" id="paco:AACT_2002"/>
<dbReference type="Proteomes" id="UP000503483">
    <property type="component" value="Chromosome"/>
</dbReference>
<accession>A0A6M8EIK6</accession>
<name>A0A6M8EIK6_9BACT</name>
<reference evidence="1 2" key="1">
    <citation type="submission" date="2019-08" db="EMBL/GenBank/DDBJ databases">
        <title>Complete genome sequence of Arcobacter acticola.</title>
        <authorList>
            <person name="Miller W."/>
        </authorList>
    </citation>
    <scope>NUCLEOTIDE SEQUENCE [LARGE SCALE GENOMIC DNA]</scope>
    <source>
        <strain evidence="1 2">KCTC 52212</strain>
    </source>
</reference>